<evidence type="ECO:0000313" key="7">
    <source>
        <dbReference type="EMBL" id="RMA93306.1"/>
    </source>
</evidence>
<gene>
    <name evidence="7" type="ORF">CLV39_1368</name>
</gene>
<accession>A0A3M0B9P0</accession>
<dbReference type="PANTHER" id="PTHR30250:SF27">
    <property type="entry name" value="POLYSACCHARIDE BIOSYNTHESIS PROTEIN"/>
    <property type="match status" value="1"/>
</dbReference>
<dbReference type="Proteomes" id="UP000280842">
    <property type="component" value="Unassembled WGS sequence"/>
</dbReference>
<dbReference type="InterPro" id="IPR002528">
    <property type="entry name" value="MATE_fam"/>
</dbReference>
<reference evidence="7 8" key="1">
    <citation type="submission" date="2018-10" db="EMBL/GenBank/DDBJ databases">
        <title>Genomic Encyclopedia of Archaeal and Bacterial Type Strains, Phase II (KMG-II): from individual species to whole genera.</title>
        <authorList>
            <person name="Goeker M."/>
        </authorList>
    </citation>
    <scope>NUCLEOTIDE SEQUENCE [LARGE SCALE GENOMIC DNA]</scope>
    <source>
        <strain evidence="7 8">VM1</strain>
    </source>
</reference>
<feature type="transmembrane region" description="Helical" evidence="6">
    <location>
        <begin position="26"/>
        <end position="48"/>
    </location>
</feature>
<proteinExistence type="predicted"/>
<name>A0A3M0B9P0_9AQUI</name>
<keyword evidence="2" id="KW-1003">Cell membrane</keyword>
<evidence type="ECO:0000256" key="4">
    <source>
        <dbReference type="ARBA" id="ARBA00022989"/>
    </source>
</evidence>
<protein>
    <submittedName>
        <fullName evidence="7">O-antigen/teichoic acid export membrane protein</fullName>
    </submittedName>
</protein>
<feature type="transmembrane region" description="Helical" evidence="6">
    <location>
        <begin position="246"/>
        <end position="265"/>
    </location>
</feature>
<dbReference type="GO" id="GO:0042910">
    <property type="term" value="F:xenobiotic transmembrane transporter activity"/>
    <property type="evidence" value="ECO:0007669"/>
    <property type="project" value="InterPro"/>
</dbReference>
<evidence type="ECO:0000256" key="1">
    <source>
        <dbReference type="ARBA" id="ARBA00004651"/>
    </source>
</evidence>
<feature type="transmembrane region" description="Helical" evidence="6">
    <location>
        <begin position="285"/>
        <end position="309"/>
    </location>
</feature>
<feature type="transmembrane region" description="Helical" evidence="6">
    <location>
        <begin position="365"/>
        <end position="385"/>
    </location>
</feature>
<evidence type="ECO:0000313" key="8">
    <source>
        <dbReference type="Proteomes" id="UP000280842"/>
    </source>
</evidence>
<feature type="transmembrane region" description="Helical" evidence="6">
    <location>
        <begin position="392"/>
        <end position="411"/>
    </location>
</feature>
<evidence type="ECO:0000256" key="6">
    <source>
        <dbReference type="SAM" id="Phobius"/>
    </source>
</evidence>
<dbReference type="OrthoDB" id="5240734at2"/>
<dbReference type="CDD" id="cd13128">
    <property type="entry name" value="MATE_Wzx_like"/>
    <property type="match status" value="1"/>
</dbReference>
<organism evidence="7 8">
    <name type="scientific">Hydrogenothermus marinus</name>
    <dbReference type="NCBI Taxonomy" id="133270"/>
    <lineage>
        <taxon>Bacteria</taxon>
        <taxon>Pseudomonadati</taxon>
        <taxon>Aquificota</taxon>
        <taxon>Aquificia</taxon>
        <taxon>Aquificales</taxon>
        <taxon>Hydrogenothermaceae</taxon>
        <taxon>Hydrogenothermus</taxon>
    </lineage>
</organism>
<evidence type="ECO:0000256" key="3">
    <source>
        <dbReference type="ARBA" id="ARBA00022692"/>
    </source>
</evidence>
<feature type="transmembrane region" description="Helical" evidence="6">
    <location>
        <begin position="165"/>
        <end position="188"/>
    </location>
</feature>
<evidence type="ECO:0000256" key="2">
    <source>
        <dbReference type="ARBA" id="ARBA00022475"/>
    </source>
</evidence>
<keyword evidence="5 6" id="KW-0472">Membrane</keyword>
<dbReference type="RefSeq" id="WP_121923475.1">
    <property type="nucleotide sequence ID" value="NZ_REFO01000013.1"/>
</dbReference>
<sequence length="452" mass="51629">MINKLKEKFNRDIHLKEILQKSSIAFILKVLGLFSGYIFTLIITRGYGAEAMGIFAICFTVLQIFSSIGKLGLDTAFLRFVAEYSSQDKWNILTDVYKKVIKVTIPISLILSIFLFLLSPYIAKYLFNKVYLFKYLQLTSIAILPFALLFIHIEGIRGLKKTKEYMFLQQAAIFILASIILGTITFFIYQRFFEIKDINYIPLIVYICSLSIISLIAYLLWINYLKNKDIINNIQEENNYISHSSILKISIPMLFSNSIYLLMVWTDTLMLGIFRSEEEVGIYNIALRLAMIITLTLLAINAIAAPKFAEFWGKKDINSISKIAEQSTKLIFWTSIPVLVIFLLYPKSILGIFGEKFILGTNAFIILSIGQFINTIMGTSGYILNMTGNQKFVQNVMIISALINAILNYILIQLLGITGAAIATTISTIFWNFVLAIKVKNILKTWIFYPRW</sequence>
<feature type="transmembrane region" description="Helical" evidence="6">
    <location>
        <begin position="330"/>
        <end position="353"/>
    </location>
</feature>
<evidence type="ECO:0000256" key="5">
    <source>
        <dbReference type="ARBA" id="ARBA00023136"/>
    </source>
</evidence>
<comment type="subcellular location">
    <subcellularLocation>
        <location evidence="1">Cell membrane</location>
        <topology evidence="1">Multi-pass membrane protein</topology>
    </subcellularLocation>
</comment>
<keyword evidence="4 6" id="KW-1133">Transmembrane helix</keyword>
<feature type="transmembrane region" description="Helical" evidence="6">
    <location>
        <begin position="417"/>
        <end position="437"/>
    </location>
</feature>
<feature type="transmembrane region" description="Helical" evidence="6">
    <location>
        <begin position="54"/>
        <end position="82"/>
    </location>
</feature>
<dbReference type="AlphaFoldDB" id="A0A3M0B9P0"/>
<feature type="transmembrane region" description="Helical" evidence="6">
    <location>
        <begin position="103"/>
        <end position="123"/>
    </location>
</feature>
<dbReference type="GO" id="GO:0015297">
    <property type="term" value="F:antiporter activity"/>
    <property type="evidence" value="ECO:0007669"/>
    <property type="project" value="InterPro"/>
</dbReference>
<keyword evidence="3 6" id="KW-0812">Transmembrane</keyword>
<dbReference type="EMBL" id="REFO01000013">
    <property type="protein sequence ID" value="RMA93306.1"/>
    <property type="molecule type" value="Genomic_DNA"/>
</dbReference>
<dbReference type="GO" id="GO:0005886">
    <property type="term" value="C:plasma membrane"/>
    <property type="evidence" value="ECO:0007669"/>
    <property type="project" value="UniProtKB-SubCell"/>
</dbReference>
<dbReference type="Pfam" id="PF01554">
    <property type="entry name" value="MatE"/>
    <property type="match status" value="2"/>
</dbReference>
<comment type="caution">
    <text evidence="7">The sequence shown here is derived from an EMBL/GenBank/DDBJ whole genome shotgun (WGS) entry which is preliminary data.</text>
</comment>
<feature type="transmembrane region" description="Helical" evidence="6">
    <location>
        <begin position="200"/>
        <end position="225"/>
    </location>
</feature>
<feature type="transmembrane region" description="Helical" evidence="6">
    <location>
        <begin position="135"/>
        <end position="153"/>
    </location>
</feature>
<keyword evidence="8" id="KW-1185">Reference proteome</keyword>
<dbReference type="InterPro" id="IPR050833">
    <property type="entry name" value="Poly_Biosynth_Transport"/>
</dbReference>
<dbReference type="PANTHER" id="PTHR30250">
    <property type="entry name" value="PST FAMILY PREDICTED COLANIC ACID TRANSPORTER"/>
    <property type="match status" value="1"/>
</dbReference>